<dbReference type="Pfam" id="PF07714">
    <property type="entry name" value="PK_Tyr_Ser-Thr"/>
    <property type="match status" value="1"/>
</dbReference>
<dbReference type="InterPro" id="IPR001245">
    <property type="entry name" value="Ser-Thr/Tyr_kinase_cat_dom"/>
</dbReference>
<evidence type="ECO:0000256" key="2">
    <source>
        <dbReference type="ARBA" id="ARBA00012202"/>
    </source>
</evidence>
<evidence type="ECO:0000313" key="7">
    <source>
        <dbReference type="EMBL" id="KHJ89954.1"/>
    </source>
</evidence>
<dbReference type="Proteomes" id="UP000053660">
    <property type="component" value="Unassembled WGS sequence"/>
</dbReference>
<dbReference type="PANTHER" id="PTHR11920:SF495">
    <property type="entry name" value="RECEPTOR-TYPE GUANYLATE CYCLASE GCY-7"/>
    <property type="match status" value="1"/>
</dbReference>
<dbReference type="GO" id="GO:0007168">
    <property type="term" value="P:receptor guanylyl cyclase signaling pathway"/>
    <property type="evidence" value="ECO:0007669"/>
    <property type="project" value="TreeGrafter"/>
</dbReference>
<evidence type="ECO:0000256" key="3">
    <source>
        <dbReference type="ARBA" id="ARBA00022741"/>
    </source>
</evidence>
<dbReference type="InterPro" id="IPR050401">
    <property type="entry name" value="Cyclic_nucleotide_synthase"/>
</dbReference>
<protein>
    <recommendedName>
        <fullName evidence="2">guanylate cyclase</fullName>
        <ecNumber evidence="2">4.6.1.2</ecNumber>
    </recommendedName>
</protein>
<dbReference type="PANTHER" id="PTHR11920">
    <property type="entry name" value="GUANYLYL CYCLASE"/>
    <property type="match status" value="1"/>
</dbReference>
<dbReference type="Gene3D" id="1.10.510.10">
    <property type="entry name" value="Transferase(Phosphotransferase) domain 1"/>
    <property type="match status" value="1"/>
</dbReference>
<accession>A0A0B1SY93</accession>
<keyword evidence="4" id="KW-0456">Lyase</keyword>
<dbReference type="EC" id="4.6.1.2" evidence="2"/>
<dbReference type="AlphaFoldDB" id="A0A0B1SY93"/>
<dbReference type="GO" id="GO:0001653">
    <property type="term" value="F:peptide receptor activity"/>
    <property type="evidence" value="ECO:0007669"/>
    <property type="project" value="TreeGrafter"/>
</dbReference>
<name>A0A0B1SY93_OESDE</name>
<gene>
    <name evidence="7" type="ORF">OESDEN_10211</name>
</gene>
<dbReference type="EMBL" id="KN553553">
    <property type="protein sequence ID" value="KHJ89954.1"/>
    <property type="molecule type" value="Genomic_DNA"/>
</dbReference>
<reference evidence="7 8" key="1">
    <citation type="submission" date="2014-03" db="EMBL/GenBank/DDBJ databases">
        <title>Draft genome of the hookworm Oesophagostomum dentatum.</title>
        <authorList>
            <person name="Mitreva M."/>
        </authorList>
    </citation>
    <scope>NUCLEOTIDE SEQUENCE [LARGE SCALE GENOMIC DNA]</scope>
    <source>
        <strain evidence="7 8">OD-Hann</strain>
    </source>
</reference>
<dbReference type="GO" id="GO:0004016">
    <property type="term" value="F:adenylate cyclase activity"/>
    <property type="evidence" value="ECO:0007669"/>
    <property type="project" value="TreeGrafter"/>
</dbReference>
<keyword evidence="5" id="KW-0141">cGMP biosynthesis</keyword>
<dbReference type="GO" id="GO:0004672">
    <property type="term" value="F:protein kinase activity"/>
    <property type="evidence" value="ECO:0007669"/>
    <property type="project" value="InterPro"/>
</dbReference>
<evidence type="ECO:0000256" key="4">
    <source>
        <dbReference type="ARBA" id="ARBA00023239"/>
    </source>
</evidence>
<dbReference type="GO" id="GO:0005886">
    <property type="term" value="C:plasma membrane"/>
    <property type="evidence" value="ECO:0007669"/>
    <property type="project" value="TreeGrafter"/>
</dbReference>
<dbReference type="InterPro" id="IPR000719">
    <property type="entry name" value="Prot_kinase_dom"/>
</dbReference>
<sequence length="195" mass="22122">MRELDHDNLNRFVGLCLDGPQLMSMWKYCSRGSLNDVIANESMTMDSFFVFSLLRDIANGLSFIHRSFLRCHGYLTSKCCLIDDRWQVKISDYGLHRLRAAEARPSKDLLWTAPELLRKNESAGTQKGDIYSFGIICAQAITKSSPWDLDHRTDDADDIIYMVKKGGDKPARPPLRIENGVEVNPALVSISRKLL</sequence>
<evidence type="ECO:0000259" key="6">
    <source>
        <dbReference type="PROSITE" id="PS50011"/>
    </source>
</evidence>
<organism evidence="7 8">
    <name type="scientific">Oesophagostomum dentatum</name>
    <name type="common">Nodular worm</name>
    <dbReference type="NCBI Taxonomy" id="61180"/>
    <lineage>
        <taxon>Eukaryota</taxon>
        <taxon>Metazoa</taxon>
        <taxon>Ecdysozoa</taxon>
        <taxon>Nematoda</taxon>
        <taxon>Chromadorea</taxon>
        <taxon>Rhabditida</taxon>
        <taxon>Rhabditina</taxon>
        <taxon>Rhabditomorpha</taxon>
        <taxon>Strongyloidea</taxon>
        <taxon>Strongylidae</taxon>
        <taxon>Oesophagostomum</taxon>
    </lineage>
</organism>
<keyword evidence="3" id="KW-0547">Nucleotide-binding</keyword>
<dbReference type="PROSITE" id="PS50011">
    <property type="entry name" value="PROTEIN_KINASE_DOM"/>
    <property type="match status" value="1"/>
</dbReference>
<keyword evidence="8" id="KW-1185">Reference proteome</keyword>
<evidence type="ECO:0000256" key="1">
    <source>
        <dbReference type="ARBA" id="ARBA00001436"/>
    </source>
</evidence>
<feature type="domain" description="Protein kinase" evidence="6">
    <location>
        <begin position="1"/>
        <end position="195"/>
    </location>
</feature>
<evidence type="ECO:0000313" key="8">
    <source>
        <dbReference type="Proteomes" id="UP000053660"/>
    </source>
</evidence>
<dbReference type="GO" id="GO:0005524">
    <property type="term" value="F:ATP binding"/>
    <property type="evidence" value="ECO:0007669"/>
    <property type="project" value="InterPro"/>
</dbReference>
<dbReference type="InterPro" id="IPR011009">
    <property type="entry name" value="Kinase-like_dom_sf"/>
</dbReference>
<evidence type="ECO:0000256" key="5">
    <source>
        <dbReference type="ARBA" id="ARBA00023293"/>
    </source>
</evidence>
<dbReference type="OrthoDB" id="302535at2759"/>
<dbReference type="GO" id="GO:0004383">
    <property type="term" value="F:guanylate cyclase activity"/>
    <property type="evidence" value="ECO:0007669"/>
    <property type="project" value="UniProtKB-EC"/>
</dbReference>
<comment type="catalytic activity">
    <reaction evidence="1">
        <text>GTP = 3',5'-cyclic GMP + diphosphate</text>
        <dbReference type="Rhea" id="RHEA:13665"/>
        <dbReference type="ChEBI" id="CHEBI:33019"/>
        <dbReference type="ChEBI" id="CHEBI:37565"/>
        <dbReference type="ChEBI" id="CHEBI:57746"/>
        <dbReference type="EC" id="4.6.1.2"/>
    </reaction>
</comment>
<proteinExistence type="predicted"/>
<dbReference type="SUPFAM" id="SSF56112">
    <property type="entry name" value="Protein kinase-like (PK-like)"/>
    <property type="match status" value="1"/>
</dbReference>